<keyword evidence="3 7" id="KW-0812">Transmembrane</keyword>
<reference evidence="9 10" key="1">
    <citation type="journal article" date="2019" name="Int. J. Syst. Evol. Microbiol.">
        <title>The Global Catalogue of Microorganisms (GCM) 10K type strain sequencing project: providing services to taxonomists for standard genome sequencing and annotation.</title>
        <authorList>
            <consortium name="The Broad Institute Genomics Platform"/>
            <consortium name="The Broad Institute Genome Sequencing Center for Infectious Disease"/>
            <person name="Wu L."/>
            <person name="Ma J."/>
        </authorList>
    </citation>
    <scope>NUCLEOTIDE SEQUENCE [LARGE SCALE GENOMIC DNA]</scope>
    <source>
        <strain evidence="9 10">JCM 4358</strain>
    </source>
</reference>
<evidence type="ECO:0000256" key="6">
    <source>
        <dbReference type="SAM" id="MobiDB-lite"/>
    </source>
</evidence>
<feature type="transmembrane region" description="Helical" evidence="7">
    <location>
        <begin position="42"/>
        <end position="63"/>
    </location>
</feature>
<gene>
    <name evidence="9" type="ORF">GCM10010255_77380</name>
</gene>
<evidence type="ECO:0000313" key="9">
    <source>
        <dbReference type="EMBL" id="GAA2424379.1"/>
    </source>
</evidence>
<dbReference type="CDD" id="cd17324">
    <property type="entry name" value="MFS_NepI_like"/>
    <property type="match status" value="1"/>
</dbReference>
<feature type="transmembrane region" description="Helical" evidence="7">
    <location>
        <begin position="265"/>
        <end position="284"/>
    </location>
</feature>
<feature type="transmembrane region" description="Helical" evidence="7">
    <location>
        <begin position="99"/>
        <end position="117"/>
    </location>
</feature>
<dbReference type="PANTHER" id="PTHR43124:SF8">
    <property type="entry name" value="INNER MEMBRANE TRANSPORT PROTEIN YDHP"/>
    <property type="match status" value="1"/>
</dbReference>
<feature type="region of interest" description="Disordered" evidence="6">
    <location>
        <begin position="379"/>
        <end position="403"/>
    </location>
</feature>
<dbReference type="InterPro" id="IPR011701">
    <property type="entry name" value="MFS"/>
</dbReference>
<evidence type="ECO:0000313" key="10">
    <source>
        <dbReference type="Proteomes" id="UP001499986"/>
    </source>
</evidence>
<evidence type="ECO:0000256" key="3">
    <source>
        <dbReference type="ARBA" id="ARBA00022692"/>
    </source>
</evidence>
<dbReference type="Proteomes" id="UP001499986">
    <property type="component" value="Unassembled WGS sequence"/>
</dbReference>
<dbReference type="RefSeq" id="WP_086841247.1">
    <property type="nucleotide sequence ID" value="NZ_BAAASE010000015.1"/>
</dbReference>
<feature type="transmembrane region" description="Helical" evidence="7">
    <location>
        <begin position="350"/>
        <end position="371"/>
    </location>
</feature>
<comment type="caution">
    <text evidence="9">The sequence shown here is derived from an EMBL/GenBank/DDBJ whole genome shotgun (WGS) entry which is preliminary data.</text>
</comment>
<keyword evidence="10" id="KW-1185">Reference proteome</keyword>
<feature type="domain" description="Major facilitator superfamily (MFS) profile" evidence="8">
    <location>
        <begin position="4"/>
        <end position="378"/>
    </location>
</feature>
<proteinExistence type="predicted"/>
<accession>A0ABN3J8E2</accession>
<dbReference type="EMBL" id="BAAASE010000015">
    <property type="protein sequence ID" value="GAA2424379.1"/>
    <property type="molecule type" value="Genomic_DNA"/>
</dbReference>
<name>A0ABN3J8E2_9ACTN</name>
<dbReference type="Gene3D" id="1.20.1250.20">
    <property type="entry name" value="MFS general substrate transporter like domains"/>
    <property type="match status" value="2"/>
</dbReference>
<keyword evidence="2" id="KW-1003">Cell membrane</keyword>
<feature type="transmembrane region" description="Helical" evidence="7">
    <location>
        <begin position="235"/>
        <end position="256"/>
    </location>
</feature>
<keyword evidence="5 7" id="KW-0472">Membrane</keyword>
<feature type="transmembrane region" description="Helical" evidence="7">
    <location>
        <begin position="202"/>
        <end position="223"/>
    </location>
</feature>
<evidence type="ECO:0000256" key="2">
    <source>
        <dbReference type="ARBA" id="ARBA00022475"/>
    </source>
</evidence>
<feature type="transmembrane region" description="Helical" evidence="7">
    <location>
        <begin position="158"/>
        <end position="181"/>
    </location>
</feature>
<dbReference type="PROSITE" id="PS50850">
    <property type="entry name" value="MFS"/>
    <property type="match status" value="1"/>
</dbReference>
<protein>
    <submittedName>
        <fullName evidence="9">MFS transporter</fullName>
    </submittedName>
</protein>
<sequence>MPRAVYILALGIFAMVTSEFVVAGLMPQMAEGLHVTVPQIGYLITAFAVAMAAGGPFLTMTVAKLAPRTALMTLFAVFLAGNVIAATAPGYAVMTAARIITGVASQAFFGVAVSLCVQLTRPEVRGRAIAVVMNGLMLGTLLGLPLSTLVGERFGWRAAFWAISALALVAAAVTLAGIPPLERAGSGGSLREELGVFRNPKLWLVLSTSTLIIGATFSAFSYLNPILTEVTGFSTGTVPALLIAYGAATVVGNTVVGRLADRRTVAVLAVGLLLNALFLTGFALLADAPVSAVVCMLGIGLVGVTMNPAMVTRVQRTGNAGPLVNTVHSSFITLGVILGSSLGAVAIDAWGLRAALWLGAGMAVLGLTTLLPEITLRRSGTPTASTRPPRHPACAGPTLRDRI</sequence>
<feature type="transmembrane region" description="Helical" evidence="7">
    <location>
        <begin position="129"/>
        <end position="146"/>
    </location>
</feature>
<organism evidence="9 10">
    <name type="scientific">Streptomyces coeruleofuscus</name>
    <dbReference type="NCBI Taxonomy" id="66879"/>
    <lineage>
        <taxon>Bacteria</taxon>
        <taxon>Bacillati</taxon>
        <taxon>Actinomycetota</taxon>
        <taxon>Actinomycetes</taxon>
        <taxon>Kitasatosporales</taxon>
        <taxon>Streptomycetaceae</taxon>
        <taxon>Streptomyces</taxon>
    </lineage>
</organism>
<comment type="subcellular location">
    <subcellularLocation>
        <location evidence="1">Cell membrane</location>
        <topology evidence="1">Multi-pass membrane protein</topology>
    </subcellularLocation>
</comment>
<feature type="transmembrane region" description="Helical" evidence="7">
    <location>
        <begin position="70"/>
        <end position="93"/>
    </location>
</feature>
<feature type="transmembrane region" description="Helical" evidence="7">
    <location>
        <begin position="290"/>
        <end position="311"/>
    </location>
</feature>
<evidence type="ECO:0000256" key="1">
    <source>
        <dbReference type="ARBA" id="ARBA00004651"/>
    </source>
</evidence>
<dbReference type="InterPro" id="IPR036259">
    <property type="entry name" value="MFS_trans_sf"/>
</dbReference>
<feature type="transmembrane region" description="Helical" evidence="7">
    <location>
        <begin position="323"/>
        <end position="344"/>
    </location>
</feature>
<dbReference type="InterPro" id="IPR050189">
    <property type="entry name" value="MFS_Efflux_Transporters"/>
</dbReference>
<evidence type="ECO:0000256" key="4">
    <source>
        <dbReference type="ARBA" id="ARBA00022989"/>
    </source>
</evidence>
<dbReference type="PANTHER" id="PTHR43124">
    <property type="entry name" value="PURINE EFFLUX PUMP PBUE"/>
    <property type="match status" value="1"/>
</dbReference>
<evidence type="ECO:0000256" key="7">
    <source>
        <dbReference type="SAM" id="Phobius"/>
    </source>
</evidence>
<evidence type="ECO:0000259" key="8">
    <source>
        <dbReference type="PROSITE" id="PS50850"/>
    </source>
</evidence>
<keyword evidence="4 7" id="KW-1133">Transmembrane helix</keyword>
<dbReference type="InterPro" id="IPR020846">
    <property type="entry name" value="MFS_dom"/>
</dbReference>
<evidence type="ECO:0000256" key="5">
    <source>
        <dbReference type="ARBA" id="ARBA00023136"/>
    </source>
</evidence>
<dbReference type="Pfam" id="PF07690">
    <property type="entry name" value="MFS_1"/>
    <property type="match status" value="1"/>
</dbReference>
<dbReference type="SUPFAM" id="SSF103473">
    <property type="entry name" value="MFS general substrate transporter"/>
    <property type="match status" value="1"/>
</dbReference>